<keyword evidence="3" id="KW-1185">Reference proteome</keyword>
<name>A0A2J6Q8E3_9HELO</name>
<evidence type="ECO:0000256" key="1">
    <source>
        <dbReference type="SAM" id="MobiDB-lite"/>
    </source>
</evidence>
<feature type="compositionally biased region" description="Basic and acidic residues" evidence="1">
    <location>
        <begin position="47"/>
        <end position="68"/>
    </location>
</feature>
<dbReference type="AlphaFoldDB" id="A0A2J6Q8E3"/>
<feature type="compositionally biased region" description="Basic and acidic residues" evidence="1">
    <location>
        <begin position="19"/>
        <end position="31"/>
    </location>
</feature>
<dbReference type="STRING" id="1745343.A0A2J6Q8E3"/>
<dbReference type="CDD" id="cd10170">
    <property type="entry name" value="ASKHA_NBD_HSP70"/>
    <property type="match status" value="1"/>
</dbReference>
<dbReference type="PANTHER" id="PTHR14187">
    <property type="entry name" value="ALPHA KINASE/ELONGATION FACTOR 2 KINASE"/>
    <property type="match status" value="1"/>
</dbReference>
<feature type="compositionally biased region" description="Low complexity" evidence="1">
    <location>
        <begin position="33"/>
        <end position="45"/>
    </location>
</feature>
<evidence type="ECO:0000313" key="2">
    <source>
        <dbReference type="EMBL" id="PMD22523.1"/>
    </source>
</evidence>
<feature type="compositionally biased region" description="Basic and acidic residues" evidence="1">
    <location>
        <begin position="1"/>
        <end position="12"/>
    </location>
</feature>
<organism evidence="2 3">
    <name type="scientific">Hyaloscypha hepaticicola</name>
    <dbReference type="NCBI Taxonomy" id="2082293"/>
    <lineage>
        <taxon>Eukaryota</taxon>
        <taxon>Fungi</taxon>
        <taxon>Dikarya</taxon>
        <taxon>Ascomycota</taxon>
        <taxon>Pezizomycotina</taxon>
        <taxon>Leotiomycetes</taxon>
        <taxon>Helotiales</taxon>
        <taxon>Hyaloscyphaceae</taxon>
        <taxon>Hyaloscypha</taxon>
    </lineage>
</organism>
<dbReference type="Proteomes" id="UP000235672">
    <property type="component" value="Unassembled WGS sequence"/>
</dbReference>
<proteinExistence type="predicted"/>
<evidence type="ECO:0000313" key="3">
    <source>
        <dbReference type="Proteomes" id="UP000235672"/>
    </source>
</evidence>
<sequence>MAGKHRVSEASHNRRTHRTPKDNRGSRKLDNIEGPGTSSSTASTSKKSKEEEPHKTPSSLKKDARRYNTTDNQIKSSTNSVSPDKTSHKLALRSKSQGKELVDIGSGKGPDYPLGGEAGQDACKPPRVLLVVDLNSRNPTVAFHAPSLGYFEYKFLPALKAMSMTREAFLKSLKSDLSSSRLSQCSSDWTTDFLSHCRTLLRSEIRRPLEDVILEFSFTARGDASDRSKAMLVEAVKAAGFKIFTEDAIQIFPTIEAVTIEAIREHVTKRLHHYSSYLGGAPKVDYNILVLHYNGDVAEIQSYSVSWKAMTGKFADSRLRLEEIAYGETLDCGKLVDNQFTRWIEKRFGDSVANASTNNMDTNEGLIAEFGEVRRNYKPGQKDRYIFPLTTHGASRNPNSQVSQVQIQDSEMLGFFEPAMDSLLRSLDDHHTRVGEKKKNIDEVIFAGTKGIAPYVEDHLKDWGIGVGLLDTNIQAFVVTLGRYNRVEASPEMIVRGAIHGNYPGVEVVTRSRAHYGFLIQTPFEDGDPEWSRREEPWSNIDQCEIRMSWQVQKDQLLDAHANVSQELKKVLTTDAELISDLPLYKCELDIPPRWVRTQQNIPNPDMQLVGSVTATFTEADFADAEYKLCDDGVYRRKFSFTARVLCGHYTRTLRVRAMSSDGRRELGRAVFRYE</sequence>
<dbReference type="PANTHER" id="PTHR14187:SF5">
    <property type="entry name" value="HEAT SHOCK 70 KDA PROTEIN 12A"/>
    <property type="match status" value="1"/>
</dbReference>
<dbReference type="EMBL" id="KZ613477">
    <property type="protein sequence ID" value="PMD22523.1"/>
    <property type="molecule type" value="Genomic_DNA"/>
</dbReference>
<dbReference type="OrthoDB" id="3544073at2759"/>
<feature type="region of interest" description="Disordered" evidence="1">
    <location>
        <begin position="1"/>
        <end position="105"/>
    </location>
</feature>
<feature type="compositionally biased region" description="Polar residues" evidence="1">
    <location>
        <begin position="69"/>
        <end position="84"/>
    </location>
</feature>
<gene>
    <name evidence="2" type="ORF">NA56DRAFT_702306</name>
</gene>
<accession>A0A2J6Q8E3</accession>
<protein>
    <submittedName>
        <fullName evidence="2">Uncharacterized protein</fullName>
    </submittedName>
</protein>
<reference evidence="2 3" key="1">
    <citation type="submission" date="2016-05" db="EMBL/GenBank/DDBJ databases">
        <title>A degradative enzymes factory behind the ericoid mycorrhizal symbiosis.</title>
        <authorList>
            <consortium name="DOE Joint Genome Institute"/>
            <person name="Martino E."/>
            <person name="Morin E."/>
            <person name="Grelet G."/>
            <person name="Kuo A."/>
            <person name="Kohler A."/>
            <person name="Daghino S."/>
            <person name="Barry K."/>
            <person name="Choi C."/>
            <person name="Cichocki N."/>
            <person name="Clum A."/>
            <person name="Copeland A."/>
            <person name="Hainaut M."/>
            <person name="Haridas S."/>
            <person name="Labutti K."/>
            <person name="Lindquist E."/>
            <person name="Lipzen A."/>
            <person name="Khouja H.-R."/>
            <person name="Murat C."/>
            <person name="Ohm R."/>
            <person name="Olson A."/>
            <person name="Spatafora J."/>
            <person name="Veneault-Fourrey C."/>
            <person name="Henrissat B."/>
            <person name="Grigoriev I."/>
            <person name="Martin F."/>
            <person name="Perotto S."/>
        </authorList>
    </citation>
    <scope>NUCLEOTIDE SEQUENCE [LARGE SCALE GENOMIC DNA]</scope>
    <source>
        <strain evidence="2 3">UAMH 7357</strain>
    </source>
</reference>